<accession>A0ABX0P4X0</accession>
<organism evidence="1 2">
    <name type="scientific">Massilia mucilaginosa</name>
    <dbReference type="NCBI Taxonomy" id="2609282"/>
    <lineage>
        <taxon>Bacteria</taxon>
        <taxon>Pseudomonadati</taxon>
        <taxon>Pseudomonadota</taxon>
        <taxon>Betaproteobacteria</taxon>
        <taxon>Burkholderiales</taxon>
        <taxon>Oxalobacteraceae</taxon>
        <taxon>Telluria group</taxon>
        <taxon>Massilia</taxon>
    </lineage>
</organism>
<name>A0ABX0P4X0_9BURK</name>
<reference evidence="1 2" key="1">
    <citation type="submission" date="2019-10" db="EMBL/GenBank/DDBJ databases">
        <title>Taxonomy of Antarctic Massilia spp.: description of Massilia rubra sp. nov., Massilia aquatica sp. nov., Massilia mucilaginosa sp. nov., Massilia frigida sp. nov. isolated from streams, lakes and regoliths.</title>
        <authorList>
            <person name="Holochova P."/>
            <person name="Sedlacek I."/>
            <person name="Kralova S."/>
            <person name="Maslanova I."/>
            <person name="Busse H.-J."/>
            <person name="Stankova E."/>
            <person name="Vrbovska V."/>
            <person name="Kovarovic V."/>
            <person name="Bartak M."/>
            <person name="Svec P."/>
            <person name="Pantucek R."/>
        </authorList>
    </citation>
    <scope>NUCLEOTIDE SEQUENCE [LARGE SCALE GENOMIC DNA]</scope>
    <source>
        <strain evidence="1 2">CCM 8733</strain>
    </source>
</reference>
<dbReference type="Proteomes" id="UP000609726">
    <property type="component" value="Unassembled WGS sequence"/>
</dbReference>
<dbReference type="EMBL" id="WHJH01000182">
    <property type="protein sequence ID" value="NHZ94009.1"/>
    <property type="molecule type" value="Genomic_DNA"/>
</dbReference>
<dbReference type="RefSeq" id="WP_166882681.1">
    <property type="nucleotide sequence ID" value="NZ_WHJH01000182.1"/>
</dbReference>
<evidence type="ECO:0000313" key="2">
    <source>
        <dbReference type="Proteomes" id="UP000609726"/>
    </source>
</evidence>
<protein>
    <submittedName>
        <fullName evidence="1">Uncharacterized protein</fullName>
    </submittedName>
</protein>
<keyword evidence="2" id="KW-1185">Reference proteome</keyword>
<evidence type="ECO:0000313" key="1">
    <source>
        <dbReference type="EMBL" id="NHZ94009.1"/>
    </source>
</evidence>
<gene>
    <name evidence="1" type="ORF">F2P45_34240</name>
</gene>
<proteinExistence type="predicted"/>
<sequence>MESTGGTTLSMTMYVGDVKTTTQQLGNYQSQIVVWPDKAKAYFTAKKPVGGPATLKARLIELPPGE</sequence>
<comment type="caution">
    <text evidence="1">The sequence shown here is derived from an EMBL/GenBank/DDBJ whole genome shotgun (WGS) entry which is preliminary data.</text>
</comment>